<evidence type="ECO:0000313" key="1">
    <source>
        <dbReference type="Proteomes" id="UP000000437"/>
    </source>
</evidence>
<reference evidence="2" key="1">
    <citation type="submission" date="2025-08" db="UniProtKB">
        <authorList>
            <consortium name="RefSeq"/>
        </authorList>
    </citation>
    <scope>IDENTIFICATION</scope>
    <source>
        <strain evidence="2">Tuebingen</strain>
        <tissue evidence="2">Fibroblasts and whole tissue</tissue>
    </source>
</reference>
<dbReference type="RefSeq" id="XP_073789443.1">
    <property type="nucleotide sequence ID" value="XM_073933342.1"/>
</dbReference>
<organism evidence="1 2">
    <name type="scientific">Danio rerio</name>
    <name type="common">Zebrafish</name>
    <name type="synonym">Brachydanio rerio</name>
    <dbReference type="NCBI Taxonomy" id="7955"/>
    <lineage>
        <taxon>Eukaryota</taxon>
        <taxon>Metazoa</taxon>
        <taxon>Chordata</taxon>
        <taxon>Craniata</taxon>
        <taxon>Vertebrata</taxon>
        <taxon>Euteleostomi</taxon>
        <taxon>Actinopterygii</taxon>
        <taxon>Neopterygii</taxon>
        <taxon>Teleostei</taxon>
        <taxon>Ostariophysi</taxon>
        <taxon>Cypriniformes</taxon>
        <taxon>Danionidae</taxon>
        <taxon>Danioninae</taxon>
        <taxon>Danio</taxon>
    </lineage>
</organism>
<keyword evidence="1" id="KW-1185">Reference proteome</keyword>
<protein>
    <submittedName>
        <fullName evidence="2">Coiled-coil domain-containing protein 190 isoform X2</fullName>
    </submittedName>
</protein>
<gene>
    <name evidence="2" type="primary">ccdc190</name>
</gene>
<sequence length="136" mass="15919">MRRGDWSSRPAEAQRREERRTEFRLAEGLQRLDQAKHYHLNTLTREQRRLSRDLASIKTGNSWKRGFHSLGLRASNHDAGRPAAYYKRTLLPIIPLVGKEADDHKAFYSSHLHLEESPLPPLLLPFSDRAAQWPRW</sequence>
<evidence type="ECO:0000313" key="2">
    <source>
        <dbReference type="RefSeq" id="XP_073789443.1"/>
    </source>
</evidence>
<dbReference type="Proteomes" id="UP000000437">
    <property type="component" value="Chromosome 20"/>
</dbReference>
<accession>A0AC58I5C8</accession>
<proteinExistence type="predicted"/>
<name>A0AC58I5C8_DANRE</name>